<dbReference type="GO" id="GO:0003746">
    <property type="term" value="F:translation elongation factor activity"/>
    <property type="evidence" value="ECO:0007669"/>
    <property type="project" value="UniProtKB-KW"/>
</dbReference>
<protein>
    <submittedName>
        <fullName evidence="3">Elongation factor G-binding protein</fullName>
    </submittedName>
</protein>
<dbReference type="STRING" id="241244.ATY39_15695"/>
<dbReference type="Pfam" id="PF07299">
    <property type="entry name" value="EF-G-binding_N"/>
    <property type="match status" value="1"/>
</dbReference>
<dbReference type="AlphaFoldDB" id="A0A143HG65"/>
<organism evidence="3 4">
    <name type="scientific">Rummeliibacillus stabekisii</name>
    <dbReference type="NCBI Taxonomy" id="241244"/>
    <lineage>
        <taxon>Bacteria</taxon>
        <taxon>Bacillati</taxon>
        <taxon>Bacillota</taxon>
        <taxon>Bacilli</taxon>
        <taxon>Bacillales</taxon>
        <taxon>Caryophanaceae</taxon>
        <taxon>Rummeliibacillus</taxon>
    </lineage>
</organism>
<dbReference type="InterPro" id="IPR010841">
    <property type="entry name" value="EF-G-binding_N"/>
</dbReference>
<name>A0A143HG65_9BACL</name>
<evidence type="ECO:0000313" key="3">
    <source>
        <dbReference type="EMBL" id="AMX00714.1"/>
    </source>
</evidence>
<feature type="domain" description="Elongation factor G-binding protein N-terminal" evidence="1">
    <location>
        <begin position="8"/>
        <end position="88"/>
    </location>
</feature>
<proteinExistence type="predicted"/>
<evidence type="ECO:0000259" key="2">
    <source>
        <dbReference type="Pfam" id="PF16571"/>
    </source>
</evidence>
<evidence type="ECO:0000313" key="4">
    <source>
        <dbReference type="Proteomes" id="UP000076021"/>
    </source>
</evidence>
<dbReference type="InterPro" id="IPR038344">
    <property type="entry name" value="EF-G_N_sf"/>
</dbReference>
<dbReference type="CDD" id="cd16342">
    <property type="entry name" value="FusC_FusB"/>
    <property type="match status" value="1"/>
</dbReference>
<dbReference type="InterPro" id="IPR032330">
    <property type="entry name" value="EF-G-binding_C"/>
</dbReference>
<keyword evidence="3" id="KW-0251">Elongation factor</keyword>
<dbReference type="KEGG" id="rst:ATY39_15695"/>
<dbReference type="EMBL" id="CP014806">
    <property type="protein sequence ID" value="AMX00714.1"/>
    <property type="molecule type" value="Genomic_DNA"/>
</dbReference>
<keyword evidence="3" id="KW-0648">Protein biosynthesis</keyword>
<dbReference type="OrthoDB" id="1891078at2"/>
<feature type="domain" description="Elongation factor G-binding protein C-terminal treble-clef zinc-finger" evidence="2">
    <location>
        <begin position="101"/>
        <end position="203"/>
    </location>
</feature>
<keyword evidence="4" id="KW-1185">Reference proteome</keyword>
<accession>A0A143HG65</accession>
<dbReference type="RefSeq" id="WP_066791370.1">
    <property type="nucleotide sequence ID" value="NZ_CP014806.1"/>
</dbReference>
<dbReference type="Pfam" id="PF16571">
    <property type="entry name" value="FBP_C"/>
    <property type="match status" value="1"/>
</dbReference>
<dbReference type="Gene3D" id="1.20.1280.250">
    <property type="match status" value="1"/>
</dbReference>
<gene>
    <name evidence="3" type="ORF">ATY39_15695</name>
</gene>
<sequence length="215" mass="24858">MEKTIKSFLSVANYHLIEQQLNKLLNAYTTTKDKNVLQAVKGLVENEIFNAIDPSEEQTKLIEPLYTITERQQGDSFLQNLKPYVIPFYQISTAELKKLFRKEKKLKLPNLEDLDFQHICYLNWDDTQTHRKYIVIEDEGNLKALKGTMSTKVIKGVCSICNHHGDVSLFTTKTKGQTAETFTKYSNYICINGEQCNHNISDHAKLIEFFTRISE</sequence>
<dbReference type="Proteomes" id="UP000076021">
    <property type="component" value="Chromosome"/>
</dbReference>
<reference evidence="4" key="2">
    <citation type="submission" date="2016-03" db="EMBL/GenBank/DDBJ databases">
        <authorList>
            <person name="Ploux O."/>
        </authorList>
    </citation>
    <scope>NUCLEOTIDE SEQUENCE [LARGE SCALE GENOMIC DNA]</scope>
    <source>
        <strain evidence="4">PP9</strain>
    </source>
</reference>
<reference evidence="3 4" key="1">
    <citation type="journal article" date="2016" name="Genome Announc.">
        <title>Whole-Genome Sequence of Rummeliibacillus stabekisii Strain PP9 Isolated from Antarctic Soil.</title>
        <authorList>
            <person name="da Mota F.F."/>
            <person name="Vollu R.E."/>
            <person name="Jurelevicius D."/>
            <person name="Seldin L."/>
        </authorList>
    </citation>
    <scope>NUCLEOTIDE SEQUENCE [LARGE SCALE GENOMIC DNA]</scope>
    <source>
        <strain evidence="3 4">PP9</strain>
    </source>
</reference>
<evidence type="ECO:0000259" key="1">
    <source>
        <dbReference type="Pfam" id="PF07299"/>
    </source>
</evidence>